<keyword evidence="3" id="KW-1185">Reference proteome</keyword>
<dbReference type="InterPro" id="IPR052020">
    <property type="entry name" value="Cyclic_di-GMP/3'3'-cGAMP_PDE"/>
</dbReference>
<dbReference type="Gene3D" id="1.10.3210.10">
    <property type="entry name" value="Hypothetical protein af1432"/>
    <property type="match status" value="1"/>
</dbReference>
<proteinExistence type="predicted"/>
<evidence type="ECO:0000259" key="1">
    <source>
        <dbReference type="PROSITE" id="PS51832"/>
    </source>
</evidence>
<dbReference type="PROSITE" id="PS51832">
    <property type="entry name" value="HD_GYP"/>
    <property type="match status" value="1"/>
</dbReference>
<dbReference type="InterPro" id="IPR037522">
    <property type="entry name" value="HD_GYP_dom"/>
</dbReference>
<name>A0ABU0YGU3_9PROT</name>
<dbReference type="Pfam" id="PF13487">
    <property type="entry name" value="HD_5"/>
    <property type="match status" value="1"/>
</dbReference>
<evidence type="ECO:0000313" key="2">
    <source>
        <dbReference type="EMBL" id="MDQ7246417.1"/>
    </source>
</evidence>
<evidence type="ECO:0000313" key="3">
    <source>
        <dbReference type="Proteomes" id="UP001230156"/>
    </source>
</evidence>
<accession>A0ABU0YGU3</accession>
<protein>
    <submittedName>
        <fullName evidence="2">HD domain-containing phosphohydrolase</fullName>
    </submittedName>
</protein>
<comment type="caution">
    <text evidence="2">The sequence shown here is derived from an EMBL/GenBank/DDBJ whole genome shotgun (WGS) entry which is preliminary data.</text>
</comment>
<dbReference type="Proteomes" id="UP001230156">
    <property type="component" value="Unassembled WGS sequence"/>
</dbReference>
<dbReference type="SUPFAM" id="SSF109604">
    <property type="entry name" value="HD-domain/PDEase-like"/>
    <property type="match status" value="1"/>
</dbReference>
<dbReference type="EMBL" id="JAUYVI010000001">
    <property type="protein sequence ID" value="MDQ7246417.1"/>
    <property type="molecule type" value="Genomic_DNA"/>
</dbReference>
<dbReference type="InterPro" id="IPR003607">
    <property type="entry name" value="HD/PDEase_dom"/>
</dbReference>
<dbReference type="RefSeq" id="WP_379953802.1">
    <property type="nucleotide sequence ID" value="NZ_JAUYVI010000001.1"/>
</dbReference>
<feature type="domain" description="HD-GYP" evidence="1">
    <location>
        <begin position="1"/>
        <end position="200"/>
    </location>
</feature>
<gene>
    <name evidence="2" type="ORF">Q8A70_02005</name>
</gene>
<dbReference type="CDD" id="cd00077">
    <property type="entry name" value="HDc"/>
    <property type="match status" value="1"/>
</dbReference>
<sequence>MTDSIDIVTCLSEVEQIRSTVLRAHESMVGKLCFAFCEAAGFRSDYSAKLLRAAALHDIGKVTIPDAILNKPGMLDPDEWNVMRDHTRLGHAILNKAADETIALAASIALHHHECWDGSGYPDGLAGDAIPHQARVVGLCDVYHALREIRPYKAALRHEEVVGKIVVGDGRVGPSKFDPELLSIFAANEQMFGRIYDDAA</sequence>
<organism evidence="2 3">
    <name type="scientific">Dongia sedimenti</name>
    <dbReference type="NCBI Taxonomy" id="3064282"/>
    <lineage>
        <taxon>Bacteria</taxon>
        <taxon>Pseudomonadati</taxon>
        <taxon>Pseudomonadota</taxon>
        <taxon>Alphaproteobacteria</taxon>
        <taxon>Rhodospirillales</taxon>
        <taxon>Dongiaceae</taxon>
        <taxon>Dongia</taxon>
    </lineage>
</organism>
<dbReference type="PANTHER" id="PTHR45228">
    <property type="entry name" value="CYCLIC DI-GMP PHOSPHODIESTERASE TM_0186-RELATED"/>
    <property type="match status" value="1"/>
</dbReference>
<dbReference type="PANTHER" id="PTHR45228:SF8">
    <property type="entry name" value="TWO-COMPONENT RESPONSE REGULATOR-RELATED"/>
    <property type="match status" value="1"/>
</dbReference>
<reference evidence="3" key="1">
    <citation type="submission" date="2023-08" db="EMBL/GenBank/DDBJ databases">
        <title>Rhodospirillaceae gen. nov., a novel taxon isolated from the Yangtze River Yuezi River estuary sludge.</title>
        <authorList>
            <person name="Ruan L."/>
        </authorList>
    </citation>
    <scope>NUCLEOTIDE SEQUENCE [LARGE SCALE GENOMIC DNA]</scope>
    <source>
        <strain evidence="3">R-7</strain>
    </source>
</reference>